<comment type="caution">
    <text evidence="1">The sequence shown here is derived from an EMBL/GenBank/DDBJ whole genome shotgun (WGS) entry which is preliminary data.</text>
</comment>
<protein>
    <submittedName>
        <fullName evidence="1">Uncharacterized protein</fullName>
    </submittedName>
</protein>
<dbReference type="AlphaFoldDB" id="A3IW11"/>
<name>A3IW11_9CHRO</name>
<dbReference type="Proteomes" id="UP000003781">
    <property type="component" value="Unassembled WGS sequence"/>
</dbReference>
<organism evidence="1 2">
    <name type="scientific">Crocosphaera chwakensis CCY0110</name>
    <dbReference type="NCBI Taxonomy" id="391612"/>
    <lineage>
        <taxon>Bacteria</taxon>
        <taxon>Bacillati</taxon>
        <taxon>Cyanobacteriota</taxon>
        <taxon>Cyanophyceae</taxon>
        <taxon>Oscillatoriophycideae</taxon>
        <taxon>Chroococcales</taxon>
        <taxon>Aphanothecaceae</taxon>
        <taxon>Crocosphaera</taxon>
        <taxon>Crocosphaera chwakensis</taxon>
    </lineage>
</organism>
<sequence>MGNAHPTIFRDSINVLTIMRSAISAIRLIIHHLLKWEYQPEKKNFKEIIVVLKQMQSTKQGYQKGIFLKNVPIPLNKLNQIGYLIN</sequence>
<proteinExistence type="predicted"/>
<evidence type="ECO:0000313" key="2">
    <source>
        <dbReference type="Proteomes" id="UP000003781"/>
    </source>
</evidence>
<dbReference type="EMBL" id="AAXW01000047">
    <property type="protein sequence ID" value="EAZ89322.1"/>
    <property type="molecule type" value="Genomic_DNA"/>
</dbReference>
<gene>
    <name evidence="1" type="ORF">CY0110_20470</name>
</gene>
<accession>A3IW11</accession>
<reference evidence="1 2" key="1">
    <citation type="submission" date="2007-03" db="EMBL/GenBank/DDBJ databases">
        <authorList>
            <person name="Stal L."/>
            <person name="Ferriera S."/>
            <person name="Johnson J."/>
            <person name="Kravitz S."/>
            <person name="Beeson K."/>
            <person name="Sutton G."/>
            <person name="Rogers Y.-H."/>
            <person name="Friedman R."/>
            <person name="Frazier M."/>
            <person name="Venter J.C."/>
        </authorList>
    </citation>
    <scope>NUCLEOTIDE SEQUENCE [LARGE SCALE GENOMIC DNA]</scope>
    <source>
        <strain evidence="1 2">CCY0110</strain>
    </source>
</reference>
<evidence type="ECO:0000313" key="1">
    <source>
        <dbReference type="EMBL" id="EAZ89322.1"/>
    </source>
</evidence>
<keyword evidence="2" id="KW-1185">Reference proteome</keyword>